<dbReference type="EMBL" id="BMZQ01000003">
    <property type="protein sequence ID" value="GHD21385.1"/>
    <property type="molecule type" value="Genomic_DNA"/>
</dbReference>
<gene>
    <name evidence="1" type="ORF">GCM10016234_34980</name>
</gene>
<proteinExistence type="predicted"/>
<evidence type="ECO:0008006" key="3">
    <source>
        <dbReference type="Google" id="ProtNLM"/>
    </source>
</evidence>
<sequence length="622" mass="69970">MLNDHVSYDNAFEHDNVYGHAVELLGRHLQPSQEEGAKVHLDVGCGFGRIAEVVRDRFQLHYVGIDANEAGLESLRDRGFECHRGFFEDFENTLALLRGFVGSRQLASVTFLDTLEHLPHGDAMLRAIAALMQPHSAILIASVPNVTHRDIGSKLALGRWDYTPDGLLDHTHVRLFSEASLQRTMRAAGLHQVGGLDVEKAISDQHFPQTHPALASGTTLRELFDHLGSRASRVTKVNQFVRAYLSGPAAEPTAFLATTQEKRPFLSVLTRTQGTRPECLVEVQTCLAGQTDSDFEWIVVGHKLNTKRQKQIERILDAAPEALRRRTKLVLVDSGNRTHPLNRGFEVASGEYVSILDDDDIVFGHWIETFRELSTKHPGRLLRAVSVRQNIERVQTGGRAAIRAVETLEKLYPSSFDLFEHLRVNSTPPVSVAFPRGPFFDLGIHFDEQLTTTEDWDYILRVALVVGVASSEKITSVYHWWDDNHQSSRTDHAQTEWQQNHAWIFQKQDSAPLLLPAGSSRLIRQLLDERDERTPCGSFQAGDARDWSHALSEVLMLLASTSWQLTKPLRLASRLCGAPSEIKLQQLPMLTTQQLRDIGDTIRHSRSWQFSAPVRRLKGFKG</sequence>
<comment type="caution">
    <text evidence="1">The sequence shown here is derived from an EMBL/GenBank/DDBJ whole genome shotgun (WGS) entry which is preliminary data.</text>
</comment>
<reference evidence="1" key="1">
    <citation type="journal article" date="2014" name="Int. J. Syst. Evol. Microbiol.">
        <title>Complete genome sequence of Corynebacterium casei LMG S-19264T (=DSM 44701T), isolated from a smear-ripened cheese.</title>
        <authorList>
            <consortium name="US DOE Joint Genome Institute (JGI-PGF)"/>
            <person name="Walter F."/>
            <person name="Albersmeier A."/>
            <person name="Kalinowski J."/>
            <person name="Ruckert C."/>
        </authorList>
    </citation>
    <scope>NUCLEOTIDE SEQUENCE</scope>
    <source>
        <strain evidence="1">KCTC 42249</strain>
    </source>
</reference>
<name>A0A8J3DYZ3_9HYPH</name>
<dbReference type="Gene3D" id="3.90.550.10">
    <property type="entry name" value="Spore Coat Polysaccharide Biosynthesis Protein SpsA, Chain A"/>
    <property type="match status" value="1"/>
</dbReference>
<evidence type="ECO:0000313" key="2">
    <source>
        <dbReference type="Proteomes" id="UP000630142"/>
    </source>
</evidence>
<evidence type="ECO:0000313" key="1">
    <source>
        <dbReference type="EMBL" id="GHD21385.1"/>
    </source>
</evidence>
<dbReference type="RefSeq" id="WP_189506465.1">
    <property type="nucleotide sequence ID" value="NZ_BMZQ01000003.1"/>
</dbReference>
<dbReference type="CDD" id="cd00761">
    <property type="entry name" value="Glyco_tranf_GTA_type"/>
    <property type="match status" value="1"/>
</dbReference>
<dbReference type="Pfam" id="PF13489">
    <property type="entry name" value="Methyltransf_23"/>
    <property type="match status" value="1"/>
</dbReference>
<organism evidence="1 2">
    <name type="scientific">Tianweitania populi</name>
    <dbReference type="NCBI Taxonomy" id="1607949"/>
    <lineage>
        <taxon>Bacteria</taxon>
        <taxon>Pseudomonadati</taxon>
        <taxon>Pseudomonadota</taxon>
        <taxon>Alphaproteobacteria</taxon>
        <taxon>Hyphomicrobiales</taxon>
        <taxon>Phyllobacteriaceae</taxon>
        <taxon>Tianweitania</taxon>
    </lineage>
</organism>
<dbReference type="AlphaFoldDB" id="A0A8J3DYZ3"/>
<dbReference type="Proteomes" id="UP000630142">
    <property type="component" value="Unassembled WGS sequence"/>
</dbReference>
<accession>A0A8J3DYZ3</accession>
<keyword evidence="2" id="KW-1185">Reference proteome</keyword>
<reference evidence="1" key="2">
    <citation type="submission" date="2020-09" db="EMBL/GenBank/DDBJ databases">
        <authorList>
            <person name="Sun Q."/>
            <person name="Kim S."/>
        </authorList>
    </citation>
    <scope>NUCLEOTIDE SEQUENCE</scope>
    <source>
        <strain evidence="1">KCTC 42249</strain>
    </source>
</reference>
<dbReference type="Gene3D" id="3.40.50.150">
    <property type="entry name" value="Vaccinia Virus protein VP39"/>
    <property type="match status" value="1"/>
</dbReference>
<dbReference type="InterPro" id="IPR029063">
    <property type="entry name" value="SAM-dependent_MTases_sf"/>
</dbReference>
<dbReference type="SUPFAM" id="SSF53448">
    <property type="entry name" value="Nucleotide-diphospho-sugar transferases"/>
    <property type="match status" value="1"/>
</dbReference>
<protein>
    <recommendedName>
        <fullName evidence="3">Methyltransferase domain-containing protein</fullName>
    </recommendedName>
</protein>
<dbReference type="InterPro" id="IPR029044">
    <property type="entry name" value="Nucleotide-diphossugar_trans"/>
</dbReference>
<dbReference type="SUPFAM" id="SSF53335">
    <property type="entry name" value="S-adenosyl-L-methionine-dependent methyltransferases"/>
    <property type="match status" value="1"/>
</dbReference>